<evidence type="ECO:0000313" key="2">
    <source>
        <dbReference type="EMBL" id="ANU56913.1"/>
    </source>
</evidence>
<gene>
    <name evidence="2" type="ORF">A4V03_04425</name>
</gene>
<proteinExistence type="predicted"/>
<dbReference type="Gene3D" id="3.10.290.30">
    <property type="entry name" value="MM3350-like"/>
    <property type="match status" value="1"/>
</dbReference>
<evidence type="ECO:0000313" key="3">
    <source>
        <dbReference type="Proteomes" id="UP000092631"/>
    </source>
</evidence>
<dbReference type="EMBL" id="CP015401">
    <property type="protein sequence ID" value="ANU56913.1"/>
    <property type="molecule type" value="Genomic_DNA"/>
</dbReference>
<dbReference type="Proteomes" id="UP000092631">
    <property type="component" value="Chromosome"/>
</dbReference>
<dbReference type="AlphaFoldDB" id="A0A1C7GX59"/>
<dbReference type="RefSeq" id="WP_065538105.1">
    <property type="nucleotide sequence ID" value="NZ_CAPDLJ010000019.1"/>
</dbReference>
<dbReference type="InterPro" id="IPR024047">
    <property type="entry name" value="MM3350-like_sf"/>
</dbReference>
<keyword evidence="3" id="KW-1185">Reference proteome</keyword>
<dbReference type="SUPFAM" id="SSF159941">
    <property type="entry name" value="MM3350-like"/>
    <property type="match status" value="1"/>
</dbReference>
<dbReference type="GeneID" id="82186378"/>
<dbReference type="OrthoDB" id="9801392at2"/>
<evidence type="ECO:0000259" key="1">
    <source>
        <dbReference type="Pfam" id="PF07929"/>
    </source>
</evidence>
<name>A0A1C7GX59_9BACE</name>
<protein>
    <recommendedName>
        <fullName evidence="1">Plasmid pRiA4b Orf3-like domain-containing protein</fullName>
    </recommendedName>
</protein>
<dbReference type="KEGG" id="bcae:A4V03_04425"/>
<dbReference type="Pfam" id="PF07929">
    <property type="entry name" value="PRiA4_ORF3"/>
    <property type="match status" value="1"/>
</dbReference>
<sequence>MNKKKNQTSIGLDAIITEVLNLFTPEEQQELINILSNNGLEKLYQQMEEAFYDYQQPDYSSEATPIATYLQRLWDMKTRKDYPLDEFKKDCTTVPAAELEKDLRNFILQLFIQYQGPIENEIEEEERKFKLWYIYWAMEHYRMESSLNIILEIMRQSPTFLSSYCHLMQDEATIAIIYQLGQNQLPLLLGFMNENGIAPFGKEDICSAVAQIAISNPERRLEIINWFCQLLNSYYDRFERGEDNNLAIIDYITDTLMNIRGIETLPILEKIYKRFKIPNTLTRKGIKEIKKEMPRAELKGLEVDSMEELMSLLNELTAFYENHKFDDDKFNDEYDDEFDDEEYDKSFYMEEQTSKKLNIKISLIDSDPEIYRIVEVPSNIRLESFAEVINTAMGWEGYHLHLFQKGKTIYTTEESDDDFWFNLDNTVNSYSLSLGELLTRKGSHIKYEYDFGDSWMHRITLESQQAYKKNETQGVFLIDGANACPPEDCGGIYGYQEMLEALKQPHSKAAKEYREWLGKNFNAHKFNAKKVERELRDFFPIRIF</sequence>
<dbReference type="PANTHER" id="PTHR41878:SF1">
    <property type="entry name" value="TNPR PROTEIN"/>
    <property type="match status" value="1"/>
</dbReference>
<dbReference type="PANTHER" id="PTHR41878">
    <property type="entry name" value="LEXA REPRESSOR-RELATED"/>
    <property type="match status" value="1"/>
</dbReference>
<dbReference type="InterPro" id="IPR012912">
    <property type="entry name" value="Plasmid_pRiA4b_Orf3-like"/>
</dbReference>
<accession>A0A1C7GX59</accession>
<organism evidence="2 3">
    <name type="scientific">Bacteroides caecimuris</name>
    <dbReference type="NCBI Taxonomy" id="1796613"/>
    <lineage>
        <taxon>Bacteria</taxon>
        <taxon>Pseudomonadati</taxon>
        <taxon>Bacteroidota</taxon>
        <taxon>Bacteroidia</taxon>
        <taxon>Bacteroidales</taxon>
        <taxon>Bacteroidaceae</taxon>
        <taxon>Bacteroides</taxon>
    </lineage>
</organism>
<reference evidence="3" key="1">
    <citation type="submission" date="2016-04" db="EMBL/GenBank/DDBJ databases">
        <title>Complete Genome Sequences of Twelve Strains of a Stable Defined Moderately Diverse Mouse Microbiota 2 (sDMDMm2).</title>
        <authorList>
            <person name="Uchimura Y."/>
            <person name="Wyss M."/>
            <person name="Brugiroux S."/>
            <person name="Limenitakis J.P."/>
            <person name="Stecher B."/>
            <person name="McCoy K.D."/>
            <person name="Macpherson A.J."/>
        </authorList>
    </citation>
    <scope>NUCLEOTIDE SEQUENCE [LARGE SCALE GENOMIC DNA]</scope>
    <source>
        <strain evidence="3">I48</strain>
    </source>
</reference>
<feature type="domain" description="Plasmid pRiA4b Orf3-like" evidence="1">
    <location>
        <begin position="357"/>
        <end position="529"/>
    </location>
</feature>